<evidence type="ECO:0000256" key="2">
    <source>
        <dbReference type="ARBA" id="ARBA00022475"/>
    </source>
</evidence>
<evidence type="ECO:0000256" key="6">
    <source>
        <dbReference type="SAM" id="Coils"/>
    </source>
</evidence>
<feature type="transmembrane region" description="Helical" evidence="7">
    <location>
        <begin position="341"/>
        <end position="360"/>
    </location>
</feature>
<keyword evidence="2" id="KW-1003">Cell membrane</keyword>
<dbReference type="Pfam" id="PF02653">
    <property type="entry name" value="BPD_transp_2"/>
    <property type="match status" value="1"/>
</dbReference>
<dbReference type="Proteomes" id="UP000015348">
    <property type="component" value="Unassembled WGS sequence"/>
</dbReference>
<feature type="transmembrane region" description="Helical" evidence="7">
    <location>
        <begin position="99"/>
        <end position="119"/>
    </location>
</feature>
<dbReference type="eggNOG" id="COG4603">
    <property type="taxonomic scope" value="Bacteria"/>
</dbReference>
<evidence type="ECO:0000256" key="3">
    <source>
        <dbReference type="ARBA" id="ARBA00022692"/>
    </source>
</evidence>
<evidence type="ECO:0000256" key="7">
    <source>
        <dbReference type="SAM" id="Phobius"/>
    </source>
</evidence>
<proteinExistence type="predicted"/>
<dbReference type="PANTHER" id="PTHR47089">
    <property type="entry name" value="ABC TRANSPORTER, PERMEASE PROTEIN"/>
    <property type="match status" value="1"/>
</dbReference>
<evidence type="ECO:0000313" key="9">
    <source>
        <dbReference type="Proteomes" id="UP000015348"/>
    </source>
</evidence>
<feature type="transmembrane region" description="Helical" evidence="7">
    <location>
        <begin position="131"/>
        <end position="153"/>
    </location>
</feature>
<feature type="transmembrane region" description="Helical" evidence="7">
    <location>
        <begin position="75"/>
        <end position="92"/>
    </location>
</feature>
<feature type="transmembrane region" description="Helical" evidence="7">
    <location>
        <begin position="210"/>
        <end position="228"/>
    </location>
</feature>
<feature type="transmembrane region" description="Helical" evidence="7">
    <location>
        <begin position="162"/>
        <end position="180"/>
    </location>
</feature>
<comment type="subcellular location">
    <subcellularLocation>
        <location evidence="1">Cell membrane</location>
        <topology evidence="1">Multi-pass membrane protein</topology>
    </subcellularLocation>
</comment>
<evidence type="ECO:0000256" key="5">
    <source>
        <dbReference type="ARBA" id="ARBA00023136"/>
    </source>
</evidence>
<evidence type="ECO:0000313" key="8">
    <source>
        <dbReference type="EMBL" id="EOA07073.1"/>
    </source>
</evidence>
<dbReference type="OrthoDB" id="45037at2"/>
<dbReference type="AlphaFoldDB" id="S6G6T3"/>
<evidence type="ECO:0000256" key="4">
    <source>
        <dbReference type="ARBA" id="ARBA00022989"/>
    </source>
</evidence>
<comment type="caution">
    <text evidence="8">The sequence shown here is derived from an EMBL/GenBank/DDBJ whole genome shotgun (WGS) entry which is preliminary data.</text>
</comment>
<gene>
    <name evidence="8" type="ORF">MYEA_5860</name>
</gene>
<keyword evidence="5 7" id="KW-0472">Membrane</keyword>
<dbReference type="GO" id="GO:0005886">
    <property type="term" value="C:plasma membrane"/>
    <property type="evidence" value="ECO:0007669"/>
    <property type="project" value="UniProtKB-SubCell"/>
</dbReference>
<feature type="transmembrane region" description="Helical" evidence="7">
    <location>
        <begin position="33"/>
        <end position="55"/>
    </location>
</feature>
<keyword evidence="6" id="KW-0175">Coiled coil</keyword>
<sequence length="867" mass="98702">MFSKFKWTFATKVNYVLTSDHSKEKRKVFKGSIFSILAGLIMASILLICLLVNPFDYFYRVFSNSFASRFLPQTLNWTAVYIIAAISMAIAFRCGVFNIGASGQILTSTCLSTIIFVLIKGKSASTIDSGTIFILFIVCVLSGAILAFIAGLLKALFNIHEVVSTILLNWTAFFTLKWFFEFTGDKFMSSTPGTTINIPSDQLNIADNRWLLPIIIAGICVIFVWMLFSKTTLGFKLKAVGSSPSASQYVGINVKTQIVGALTLSGAFAGLAGFVAMFTVTPNTSFSVEALPTLGFDAIAVSLVAFNNPVGIIGTGWLWAAIKTGTVPASGFYKISTQTSSLISGILIYFTAISSIFIRLEPWVAIKNKLYILNSGINLKIIRKLKSHIRKLKSKKRFLCLSSEFKERLEQEYIAYCKENNIDINNDQVTSLAKKWNGRKNLKLVMKKEVDSLISLYKNKLAEVKKHVKEEKTELNICGLKTELSKEKALIISNFIKKQRNLNLEFSTQKDKVRKTRDSILNSYKNLLEKNKTEHKSKLQAIKMNKETEISVLTWEFECRDNLIQIKAGKLTAIDNINEHIKSAKSEFKLQREILRLNKELTSEDKKEKYDEIRQKFNELISQLKQDKKEAIFKAKQQSQDWKDKFKAQKLKVEQEKVELQAILDKAQRLVEEENKRFELAKQKALEFKQEFDSKGDMNRSKQEVEQATMLLNDLKTIFKDQLVREVTKDALITNNKVLAKALEIKNKIDEILTQQVVNAYDAAEYMKDKIRINLSSLKLIINIQKEINYIQSRLDENKTISIFKESITKAKELIDSQKEQYLETINSTQIETIQDLDQLINFEKSYKENMNSQIIEINQKIAKEGV</sequence>
<dbReference type="GO" id="GO:0022857">
    <property type="term" value="F:transmembrane transporter activity"/>
    <property type="evidence" value="ECO:0007669"/>
    <property type="project" value="InterPro"/>
</dbReference>
<evidence type="ECO:0000256" key="1">
    <source>
        <dbReference type="ARBA" id="ARBA00004651"/>
    </source>
</evidence>
<dbReference type="PANTHER" id="PTHR47089:SF1">
    <property type="entry name" value="GUANOSINE ABC TRANSPORTER PERMEASE PROTEIN NUPP"/>
    <property type="match status" value="1"/>
</dbReference>
<organism evidence="8 9">
    <name type="scientific">Mycoplasma yeatsii 13926</name>
    <dbReference type="NCBI Taxonomy" id="1188240"/>
    <lineage>
        <taxon>Bacteria</taxon>
        <taxon>Bacillati</taxon>
        <taxon>Mycoplasmatota</taxon>
        <taxon>Mollicutes</taxon>
        <taxon>Mycoplasmataceae</taxon>
        <taxon>Mycoplasma</taxon>
    </lineage>
</organism>
<protein>
    <submittedName>
        <fullName evidence="8">Ribose/Galactose ABC transporter, permease component I</fullName>
    </submittedName>
</protein>
<dbReference type="PATRIC" id="fig|1188240.3.peg.583"/>
<dbReference type="RefSeq" id="WP_004429327.1">
    <property type="nucleotide sequence ID" value="NZ_AORK01000023.1"/>
</dbReference>
<dbReference type="EMBL" id="AORK01000023">
    <property type="protein sequence ID" value="EOA07073.1"/>
    <property type="molecule type" value="Genomic_DNA"/>
</dbReference>
<feature type="transmembrane region" description="Helical" evidence="7">
    <location>
        <begin position="258"/>
        <end position="278"/>
    </location>
</feature>
<dbReference type="CDD" id="cd06580">
    <property type="entry name" value="TM_PBP1_transp_TpRbsC_like"/>
    <property type="match status" value="1"/>
</dbReference>
<dbReference type="InterPro" id="IPR001851">
    <property type="entry name" value="ABC_transp_permease"/>
</dbReference>
<name>S6G6T3_9MOLU</name>
<feature type="transmembrane region" description="Helical" evidence="7">
    <location>
        <begin position="298"/>
        <end position="320"/>
    </location>
</feature>
<feature type="coiled-coil region" evidence="6">
    <location>
        <begin position="603"/>
        <end position="718"/>
    </location>
</feature>
<reference evidence="8 9" key="1">
    <citation type="journal article" date="2013" name="Genome Announc.">
        <title>Draft Genome Sequences of Mycoplasma auris and Mycoplasma yeatsii, Two Species of the Ear Canal of Caprinae.</title>
        <authorList>
            <person name="Dordet-Frisoni E."/>
            <person name="Baranowski E."/>
            <person name="Barre A."/>
            <person name="Blanchard A."/>
            <person name="Breton M."/>
            <person name="Couture C."/>
            <person name="Dupuy V."/>
            <person name="Gaurivaud P."/>
            <person name="Jacob D."/>
            <person name="Lemaitre C."/>
            <person name="Manso-Silvan L."/>
            <person name="Nikolski M."/>
            <person name="Nouvel L.X."/>
            <person name="Poumarat F."/>
            <person name="Sirand-Pugnet P."/>
            <person name="Thebault P."/>
            <person name="Theil S."/>
            <person name="Thiaucourt F."/>
            <person name="Citti C."/>
            <person name="Tardy F."/>
        </authorList>
    </citation>
    <scope>NUCLEOTIDE SEQUENCE [LARGE SCALE GENOMIC DNA]</scope>
    <source>
        <strain evidence="8 9">13926</strain>
    </source>
</reference>
<keyword evidence="4 7" id="KW-1133">Transmembrane helix</keyword>
<accession>S6G6T3</accession>
<keyword evidence="3 7" id="KW-0812">Transmembrane</keyword>